<dbReference type="Pfam" id="PF00441">
    <property type="entry name" value="Acyl-CoA_dh_1"/>
    <property type="match status" value="1"/>
</dbReference>
<dbReference type="InterPro" id="IPR013786">
    <property type="entry name" value="AcylCoA_DH/ox_N"/>
</dbReference>
<dbReference type="InterPro" id="IPR009100">
    <property type="entry name" value="AcylCoA_DH/oxidase_NM_dom_sf"/>
</dbReference>
<evidence type="ECO:0000256" key="4">
    <source>
        <dbReference type="ARBA" id="ARBA00022827"/>
    </source>
</evidence>
<dbReference type="InterPro" id="IPR037069">
    <property type="entry name" value="AcylCoA_DH/ox_N_sf"/>
</dbReference>
<comment type="similarity">
    <text evidence="2">Belongs to the acyl-CoA dehydrogenase family.</text>
</comment>
<dbReference type="PANTHER" id="PTHR43884:SF12">
    <property type="entry name" value="ISOVALERYL-COA DEHYDROGENASE, MITOCHONDRIAL-RELATED"/>
    <property type="match status" value="1"/>
</dbReference>
<comment type="cofactor">
    <cofactor evidence="1">
        <name>FAD</name>
        <dbReference type="ChEBI" id="CHEBI:57692"/>
    </cofactor>
</comment>
<dbReference type="Gene3D" id="1.20.140.10">
    <property type="entry name" value="Butyryl-CoA Dehydrogenase, subunit A, domain 3"/>
    <property type="match status" value="1"/>
</dbReference>
<dbReference type="GO" id="GO:0050660">
    <property type="term" value="F:flavin adenine dinucleotide binding"/>
    <property type="evidence" value="ECO:0007669"/>
    <property type="project" value="InterPro"/>
</dbReference>
<gene>
    <name evidence="7" type="ORF">ISG29_01315</name>
</gene>
<name>A0A930UZ92_9ACTN</name>
<dbReference type="Gene3D" id="1.10.540.10">
    <property type="entry name" value="Acyl-CoA dehydrogenase/oxidase, N-terminal domain"/>
    <property type="match status" value="1"/>
</dbReference>
<evidence type="ECO:0000256" key="1">
    <source>
        <dbReference type="ARBA" id="ARBA00001974"/>
    </source>
</evidence>
<sequence>MRGRLRRRVPAAAAHQADLLVGRLDRGGRPRGAGVSALVATEASTPTELRDLARTIGRDVAAVHAADVDRQARFPKETIDALREARLLGALVPVELGGLGHDVRQMAAVVRELGRHCASSAMILAMHDSQAACLTRHGDTEPLRAFQRRMATEQLLIASATTEIGIGGNTRSSSCAVERSGGRFTLTKQAPVISYGEYADAVLVTARRADDAADSDQVLVVCERSDDSTLGLEPISGWDTLGFRGTCSRGFTLTATGPESSVCEVPFGDISAATMLPVSHLLWSSLWRGLADEAADRARRFVQKAARRDLSTIPPGAQRLAELQVELQQLGASVEHLLGRYTAVQDDPEATSSLDFMISINTLKVNASTAVVDVLNRAIIICGIAGYREDSEFSLGRLLRDAHGAAVMVNNDRIMGNTARLTLMLRGEQ</sequence>
<dbReference type="Proteomes" id="UP000656804">
    <property type="component" value="Unassembled WGS sequence"/>
</dbReference>
<evidence type="ECO:0000259" key="6">
    <source>
        <dbReference type="Pfam" id="PF02771"/>
    </source>
</evidence>
<dbReference type="InterPro" id="IPR036250">
    <property type="entry name" value="AcylCo_DH-like_C"/>
</dbReference>
<dbReference type="EMBL" id="JADIVZ010000001">
    <property type="protein sequence ID" value="MBF4160309.1"/>
    <property type="molecule type" value="Genomic_DNA"/>
</dbReference>
<dbReference type="AlphaFoldDB" id="A0A930UZ92"/>
<protein>
    <submittedName>
        <fullName evidence="7">Acyl-CoA/acyl-ACP dehydrogenase</fullName>
    </submittedName>
</protein>
<comment type="caution">
    <text evidence="7">The sequence shown here is derived from an EMBL/GenBank/DDBJ whole genome shotgun (WGS) entry which is preliminary data.</text>
</comment>
<dbReference type="PANTHER" id="PTHR43884">
    <property type="entry name" value="ACYL-COA DEHYDROGENASE"/>
    <property type="match status" value="1"/>
</dbReference>
<dbReference type="Gene3D" id="2.40.110.10">
    <property type="entry name" value="Butyryl-CoA Dehydrogenase, subunit A, domain 2"/>
    <property type="match status" value="1"/>
</dbReference>
<evidence type="ECO:0000256" key="2">
    <source>
        <dbReference type="ARBA" id="ARBA00009347"/>
    </source>
</evidence>
<reference evidence="7" key="1">
    <citation type="submission" date="2020-11" db="EMBL/GenBank/DDBJ databases">
        <title>Nocardioides sp. CBS4Y-1, whole genome shotgun sequence.</title>
        <authorList>
            <person name="Tuo L."/>
        </authorList>
    </citation>
    <scope>NUCLEOTIDE SEQUENCE</scope>
    <source>
        <strain evidence="7">CBS4Y-1</strain>
    </source>
</reference>
<dbReference type="InterPro" id="IPR046373">
    <property type="entry name" value="Acyl-CoA_Oxase/DH_mid-dom_sf"/>
</dbReference>
<dbReference type="Pfam" id="PF02771">
    <property type="entry name" value="Acyl-CoA_dh_N"/>
    <property type="match status" value="1"/>
</dbReference>
<keyword evidence="8" id="KW-1185">Reference proteome</keyword>
<feature type="domain" description="Acyl-CoA dehydrogenase/oxidase N-terminal" evidence="6">
    <location>
        <begin position="48"/>
        <end position="152"/>
    </location>
</feature>
<evidence type="ECO:0000313" key="8">
    <source>
        <dbReference type="Proteomes" id="UP000656804"/>
    </source>
</evidence>
<dbReference type="SUPFAM" id="SSF56645">
    <property type="entry name" value="Acyl-CoA dehydrogenase NM domain-like"/>
    <property type="match status" value="1"/>
</dbReference>
<evidence type="ECO:0000256" key="3">
    <source>
        <dbReference type="ARBA" id="ARBA00022630"/>
    </source>
</evidence>
<keyword evidence="4" id="KW-0274">FAD</keyword>
<feature type="domain" description="Acyl-CoA dehydrogenase/oxidase C-terminal" evidence="5">
    <location>
        <begin position="286"/>
        <end position="406"/>
    </location>
</feature>
<evidence type="ECO:0000259" key="5">
    <source>
        <dbReference type="Pfam" id="PF00441"/>
    </source>
</evidence>
<evidence type="ECO:0000313" key="7">
    <source>
        <dbReference type="EMBL" id="MBF4160309.1"/>
    </source>
</evidence>
<dbReference type="GO" id="GO:0003995">
    <property type="term" value="F:acyl-CoA dehydrogenase activity"/>
    <property type="evidence" value="ECO:0007669"/>
    <property type="project" value="TreeGrafter"/>
</dbReference>
<keyword evidence="3" id="KW-0285">Flavoprotein</keyword>
<accession>A0A930UZ92</accession>
<proteinExistence type="inferred from homology"/>
<dbReference type="InterPro" id="IPR009075">
    <property type="entry name" value="AcylCo_DH/oxidase_C"/>
</dbReference>
<organism evidence="7 8">
    <name type="scientific">Nocardioides acrostichi</name>
    <dbReference type="NCBI Taxonomy" id="2784339"/>
    <lineage>
        <taxon>Bacteria</taxon>
        <taxon>Bacillati</taxon>
        <taxon>Actinomycetota</taxon>
        <taxon>Actinomycetes</taxon>
        <taxon>Propionibacteriales</taxon>
        <taxon>Nocardioidaceae</taxon>
        <taxon>Nocardioides</taxon>
    </lineage>
</organism>
<dbReference type="PIRSF" id="PIRSF016578">
    <property type="entry name" value="HsaA"/>
    <property type="match status" value="1"/>
</dbReference>
<dbReference type="SUPFAM" id="SSF47203">
    <property type="entry name" value="Acyl-CoA dehydrogenase C-terminal domain-like"/>
    <property type="match status" value="1"/>
</dbReference>